<dbReference type="AlphaFoldDB" id="A0A931HRP1"/>
<protein>
    <submittedName>
        <fullName evidence="2">GNAT family N-acetyltransferase</fullName>
    </submittedName>
</protein>
<dbReference type="InterPro" id="IPR016181">
    <property type="entry name" value="Acyl_CoA_acyltransferase"/>
</dbReference>
<dbReference type="PROSITE" id="PS51186">
    <property type="entry name" value="GNAT"/>
    <property type="match status" value="1"/>
</dbReference>
<evidence type="ECO:0000259" key="1">
    <source>
        <dbReference type="PROSITE" id="PS51186"/>
    </source>
</evidence>
<dbReference type="InterPro" id="IPR000182">
    <property type="entry name" value="GNAT_dom"/>
</dbReference>
<comment type="caution">
    <text evidence="2">The sequence shown here is derived from an EMBL/GenBank/DDBJ whole genome shotgun (WGS) entry which is preliminary data.</text>
</comment>
<keyword evidence="3" id="KW-1185">Reference proteome</keyword>
<evidence type="ECO:0000313" key="3">
    <source>
        <dbReference type="Proteomes" id="UP000614490"/>
    </source>
</evidence>
<reference evidence="2 3" key="1">
    <citation type="journal article" date="2005" name="Int. J. Syst. Evol. Microbiol.">
        <title>Halobacillus yeomjeoni sp. nov., isolated from a marine solar saltern in Korea.</title>
        <authorList>
            <person name="Yoon J.H."/>
            <person name="Kang S.J."/>
            <person name="Lee C.H."/>
            <person name="Oh H.W."/>
            <person name="Oh T.K."/>
        </authorList>
    </citation>
    <scope>NUCLEOTIDE SEQUENCE [LARGE SCALE GENOMIC DNA]</scope>
    <source>
        <strain evidence="2 3">KCTC 3957</strain>
    </source>
</reference>
<dbReference type="PANTHER" id="PTHR43072">
    <property type="entry name" value="N-ACETYLTRANSFERASE"/>
    <property type="match status" value="1"/>
</dbReference>
<dbReference type="Gene3D" id="3.40.630.30">
    <property type="match status" value="1"/>
</dbReference>
<dbReference type="EMBL" id="JADZSC010000001">
    <property type="protein sequence ID" value="MBH0228651.1"/>
    <property type="molecule type" value="Genomic_DNA"/>
</dbReference>
<dbReference type="Proteomes" id="UP000614490">
    <property type="component" value="Unassembled WGS sequence"/>
</dbReference>
<gene>
    <name evidence="2" type="ORF">H0267_00380</name>
</gene>
<accession>A0A931HRP1</accession>
<dbReference type="RefSeq" id="WP_197315305.1">
    <property type="nucleotide sequence ID" value="NZ_JADZSC010000001.1"/>
</dbReference>
<evidence type="ECO:0000313" key="2">
    <source>
        <dbReference type="EMBL" id="MBH0228651.1"/>
    </source>
</evidence>
<dbReference type="GO" id="GO:0016747">
    <property type="term" value="F:acyltransferase activity, transferring groups other than amino-acyl groups"/>
    <property type="evidence" value="ECO:0007669"/>
    <property type="project" value="InterPro"/>
</dbReference>
<proteinExistence type="predicted"/>
<organism evidence="2 3">
    <name type="scientific">Halobacillus yeomjeoni</name>
    <dbReference type="NCBI Taxonomy" id="311194"/>
    <lineage>
        <taxon>Bacteria</taxon>
        <taxon>Bacillati</taxon>
        <taxon>Bacillota</taxon>
        <taxon>Bacilli</taxon>
        <taxon>Bacillales</taxon>
        <taxon>Bacillaceae</taxon>
        <taxon>Halobacillus</taxon>
    </lineage>
</organism>
<name>A0A931HRP1_9BACI</name>
<sequence length="165" mass="18823">MIVPIEVENAEDYVALTKKLESESDFLLYEAGERPVDGEKMKSMIRAFHHQPNSTILVAIHNGELVGHVMGMGGSAKRNKHVAHVVTGVLKEYHGRGIATELFTHLENWAREQEIHRLELTVMVHNFAALRLYEKVGFQIEGKKKEVLKVDGQWVDEYIMAKLLY</sequence>
<feature type="domain" description="N-acetyltransferase" evidence="1">
    <location>
        <begin position="1"/>
        <end position="165"/>
    </location>
</feature>
<dbReference type="SUPFAM" id="SSF55729">
    <property type="entry name" value="Acyl-CoA N-acyltransferases (Nat)"/>
    <property type="match status" value="1"/>
</dbReference>
<dbReference type="CDD" id="cd04301">
    <property type="entry name" value="NAT_SF"/>
    <property type="match status" value="1"/>
</dbReference>
<dbReference type="Pfam" id="PF00583">
    <property type="entry name" value="Acetyltransf_1"/>
    <property type="match status" value="1"/>
</dbReference>